<gene>
    <name evidence="2" type="ORF">ACFQZ7_06695</name>
</gene>
<reference evidence="3" key="1">
    <citation type="journal article" date="2019" name="Int. J. Syst. Evol. Microbiol.">
        <title>The Global Catalogue of Microorganisms (GCM) 10K type strain sequencing project: providing services to taxonomists for standard genome sequencing and annotation.</title>
        <authorList>
            <consortium name="The Broad Institute Genomics Platform"/>
            <consortium name="The Broad Institute Genome Sequencing Center for Infectious Disease"/>
            <person name="Wu L."/>
            <person name="Ma J."/>
        </authorList>
    </citation>
    <scope>NUCLEOTIDE SEQUENCE [LARGE SCALE GENOMIC DNA]</scope>
    <source>
        <strain evidence="3">CCM 8925</strain>
    </source>
</reference>
<dbReference type="EMBL" id="JBHTIO010000032">
    <property type="protein sequence ID" value="MFD0897425.1"/>
    <property type="molecule type" value="Genomic_DNA"/>
</dbReference>
<dbReference type="InterPro" id="IPR023374">
    <property type="entry name" value="AttH-like_dom_sf"/>
</dbReference>
<name>A0ABW3ECJ7_9LACO</name>
<feature type="domain" description="AttH" evidence="1">
    <location>
        <begin position="32"/>
        <end position="184"/>
    </location>
</feature>
<dbReference type="Pfam" id="PF07143">
    <property type="entry name" value="CrtC"/>
    <property type="match status" value="1"/>
</dbReference>
<comment type="caution">
    <text evidence="2">The sequence shown here is derived from an EMBL/GenBank/DDBJ whole genome shotgun (WGS) entry which is preliminary data.</text>
</comment>
<dbReference type="Proteomes" id="UP001597104">
    <property type="component" value="Unassembled WGS sequence"/>
</dbReference>
<dbReference type="PANTHER" id="PTHR40617">
    <property type="entry name" value="TERPENE CYCLASE ASQC"/>
    <property type="match status" value="1"/>
</dbReference>
<keyword evidence="3" id="KW-1185">Reference proteome</keyword>
<evidence type="ECO:0000313" key="3">
    <source>
        <dbReference type="Proteomes" id="UP001597104"/>
    </source>
</evidence>
<organism evidence="2 3">
    <name type="scientific">Loigolactobacillus binensis</name>
    <dbReference type="NCBI Taxonomy" id="2559922"/>
    <lineage>
        <taxon>Bacteria</taxon>
        <taxon>Bacillati</taxon>
        <taxon>Bacillota</taxon>
        <taxon>Bacilli</taxon>
        <taxon>Lactobacillales</taxon>
        <taxon>Lactobacillaceae</taxon>
        <taxon>Loigolactobacillus</taxon>
    </lineage>
</organism>
<evidence type="ECO:0000259" key="1">
    <source>
        <dbReference type="Pfam" id="PF07143"/>
    </source>
</evidence>
<evidence type="ECO:0000313" key="2">
    <source>
        <dbReference type="EMBL" id="MFD0897425.1"/>
    </source>
</evidence>
<dbReference type="Gene3D" id="2.40.370.10">
    <property type="entry name" value="AttH-like domain"/>
    <property type="match status" value="2"/>
</dbReference>
<dbReference type="InterPro" id="IPR010791">
    <property type="entry name" value="AttH_dom"/>
</dbReference>
<accession>A0ABW3ECJ7</accession>
<protein>
    <submittedName>
        <fullName evidence="2">Lipocalin family protein</fullName>
    </submittedName>
</protein>
<dbReference type="InterPro" id="IPR053112">
    <property type="entry name" value="Fungal_Dehydratase/Hydratase"/>
</dbReference>
<sequence length="336" mass="37786">MSELKLDTELNRQANVDVMNDLPLKPNFIVNSWFAVGHFETAGHQLSYLVHVMSQLMPSSSEPMITSCVSVTDQTTQKYYTDSHLYPLSKTDIHQNEFHIKTTNTEITGDLNHMHLISSMPDATVDVDLIPVGYPIYNGGTGKFPLVGMDVFQYSIPTIRTNGTITIEDTDYPVSGRSWFDRQWQLDITTMPKLDPTATKKAPKFNLPQWGWMDLNLADKTVASLWFANEGAQEKTFATVLHPNGTQQVVAVEPIMSNATAVWTSPDSDYRYPTQWLVDIPELDLHLTVTCAPKEQELLFSLKELSHYEAASTISGTYKGEPITGNCYVELIGEWQ</sequence>
<dbReference type="PANTHER" id="PTHR40617:SF1">
    <property type="entry name" value="ATTH DOMAIN-CONTAINING PROTEIN-RELATED"/>
    <property type="match status" value="1"/>
</dbReference>
<dbReference type="Pfam" id="PF17186">
    <property type="entry name" value="Lipocalin_9"/>
    <property type="match status" value="1"/>
</dbReference>
<dbReference type="SUPFAM" id="SSF159245">
    <property type="entry name" value="AttH-like"/>
    <property type="match status" value="1"/>
</dbReference>
<dbReference type="RefSeq" id="WP_137637281.1">
    <property type="nucleotide sequence ID" value="NZ_BJDN01000006.1"/>
</dbReference>
<proteinExistence type="predicted"/>